<dbReference type="RefSeq" id="WP_140594721.1">
    <property type="nucleotide sequence ID" value="NZ_VFWZ01000005.1"/>
</dbReference>
<proteinExistence type="predicted"/>
<sequence>MGKTRRINRLTIWGVIFILLSSCKTTRTDNAFIPYLLPLETESAVFKEMSYIPSEKKIAFYFDFEKNGNINIWADTFSNGYSKEVRLSNRKLFINDKFYPLVFSTDETFQATLEGGNIIVTKDCYYHKPDRKEVITEIIIPTISEREKLFPYIDKEPCQISQRRTISMRHQGYLLTIDIKGNIVKVDKRPDGLKKIE</sequence>
<evidence type="ECO:0000313" key="2">
    <source>
        <dbReference type="Proteomes" id="UP000315540"/>
    </source>
</evidence>
<comment type="caution">
    <text evidence="1">The sequence shown here is derived from an EMBL/GenBank/DDBJ whole genome shotgun (WGS) entry which is preliminary data.</text>
</comment>
<dbReference type="PROSITE" id="PS51257">
    <property type="entry name" value="PROKAR_LIPOPROTEIN"/>
    <property type="match status" value="1"/>
</dbReference>
<dbReference type="EMBL" id="VFWZ01000005">
    <property type="protein sequence ID" value="TPN84385.1"/>
    <property type="molecule type" value="Genomic_DNA"/>
</dbReference>
<evidence type="ECO:0000313" key="1">
    <source>
        <dbReference type="EMBL" id="TPN84385.1"/>
    </source>
</evidence>
<protein>
    <submittedName>
        <fullName evidence="1">Uncharacterized protein</fullName>
    </submittedName>
</protein>
<gene>
    <name evidence="1" type="ORF">FHK87_15725</name>
</gene>
<organism evidence="1 2">
    <name type="scientific">Aquimarina algicola</name>
    <dbReference type="NCBI Taxonomy" id="2589995"/>
    <lineage>
        <taxon>Bacteria</taxon>
        <taxon>Pseudomonadati</taxon>
        <taxon>Bacteroidota</taxon>
        <taxon>Flavobacteriia</taxon>
        <taxon>Flavobacteriales</taxon>
        <taxon>Flavobacteriaceae</taxon>
        <taxon>Aquimarina</taxon>
    </lineage>
</organism>
<dbReference type="Proteomes" id="UP000315540">
    <property type="component" value="Unassembled WGS sequence"/>
</dbReference>
<name>A0A504J701_9FLAO</name>
<accession>A0A504J701</accession>
<keyword evidence="2" id="KW-1185">Reference proteome</keyword>
<dbReference type="OrthoDB" id="1368803at2"/>
<reference evidence="1 2" key="1">
    <citation type="submission" date="2019-06" db="EMBL/GenBank/DDBJ databases">
        <authorList>
            <person name="Meng X."/>
        </authorList>
    </citation>
    <scope>NUCLEOTIDE SEQUENCE [LARGE SCALE GENOMIC DNA]</scope>
    <source>
        <strain evidence="1 2">M625</strain>
    </source>
</reference>
<dbReference type="AlphaFoldDB" id="A0A504J701"/>